<feature type="compositionally biased region" description="Low complexity" evidence="1">
    <location>
        <begin position="104"/>
        <end position="118"/>
    </location>
</feature>
<dbReference type="AlphaFoldDB" id="A0A919FKP1"/>
<evidence type="ECO:0000256" key="1">
    <source>
        <dbReference type="SAM" id="MobiDB-lite"/>
    </source>
</evidence>
<feature type="compositionally biased region" description="Low complexity" evidence="1">
    <location>
        <begin position="150"/>
        <end position="163"/>
    </location>
</feature>
<protein>
    <submittedName>
        <fullName evidence="2">Uncharacterized protein</fullName>
    </submittedName>
</protein>
<proteinExistence type="predicted"/>
<dbReference type="EMBL" id="BNBO01000009">
    <property type="protein sequence ID" value="GHH67529.1"/>
    <property type="molecule type" value="Genomic_DNA"/>
</dbReference>
<feature type="compositionally biased region" description="Low complexity" evidence="1">
    <location>
        <begin position="81"/>
        <end position="96"/>
    </location>
</feature>
<accession>A0A919FKP1</accession>
<sequence length="163" mass="16476">MSTQIGTKAESSGYREGMGPQTVGEPAGHRAPGARRRAPAVRHARTAASATLPAGRSTAAASQTSAFRSILFHRRPPGAPGPRHAGRAPGHPGTARSRPKAPARTRAAAAGAPAGTPGCFMGGGPDGDNDTGHPAATSDRDARQRRPTAARRGSSAAGRCVHL</sequence>
<dbReference type="Proteomes" id="UP000617734">
    <property type="component" value="Unassembled WGS sequence"/>
</dbReference>
<comment type="caution">
    <text evidence="2">The sequence shown here is derived from an EMBL/GenBank/DDBJ whole genome shotgun (WGS) entry which is preliminary data.</text>
</comment>
<feature type="compositionally biased region" description="Polar residues" evidence="1">
    <location>
        <begin position="1"/>
        <end position="10"/>
    </location>
</feature>
<evidence type="ECO:0000313" key="2">
    <source>
        <dbReference type="EMBL" id="GHH67529.1"/>
    </source>
</evidence>
<reference evidence="2" key="2">
    <citation type="submission" date="2020-09" db="EMBL/GenBank/DDBJ databases">
        <authorList>
            <person name="Sun Q."/>
            <person name="Ohkuma M."/>
        </authorList>
    </citation>
    <scope>NUCLEOTIDE SEQUENCE</scope>
    <source>
        <strain evidence="2">JCM 4646</strain>
    </source>
</reference>
<gene>
    <name evidence="2" type="ORF">GCM10018781_22920</name>
</gene>
<keyword evidence="3" id="KW-1185">Reference proteome</keyword>
<evidence type="ECO:0000313" key="3">
    <source>
        <dbReference type="Proteomes" id="UP000617734"/>
    </source>
</evidence>
<name>A0A919FKP1_9ACTN</name>
<feature type="compositionally biased region" description="Basic residues" evidence="1">
    <location>
        <begin position="32"/>
        <end position="45"/>
    </location>
</feature>
<organism evidence="2 3">
    <name type="scientific">Kitasatospora indigofera</name>
    <dbReference type="NCBI Taxonomy" id="67307"/>
    <lineage>
        <taxon>Bacteria</taxon>
        <taxon>Bacillati</taxon>
        <taxon>Actinomycetota</taxon>
        <taxon>Actinomycetes</taxon>
        <taxon>Kitasatosporales</taxon>
        <taxon>Streptomycetaceae</taxon>
        <taxon>Kitasatospora</taxon>
    </lineage>
</organism>
<reference evidence="2" key="1">
    <citation type="journal article" date="2014" name="Int. J. Syst. Evol. Microbiol.">
        <title>Complete genome sequence of Corynebacterium casei LMG S-19264T (=DSM 44701T), isolated from a smear-ripened cheese.</title>
        <authorList>
            <consortium name="US DOE Joint Genome Institute (JGI-PGF)"/>
            <person name="Walter F."/>
            <person name="Albersmeier A."/>
            <person name="Kalinowski J."/>
            <person name="Ruckert C."/>
        </authorList>
    </citation>
    <scope>NUCLEOTIDE SEQUENCE</scope>
    <source>
        <strain evidence="2">JCM 4646</strain>
    </source>
</reference>
<feature type="region of interest" description="Disordered" evidence="1">
    <location>
        <begin position="1"/>
        <end position="163"/>
    </location>
</feature>